<feature type="binding site" description="in other chain" evidence="9">
    <location>
        <begin position="54"/>
        <end position="56"/>
    </location>
    <ligand>
        <name>ATP</name>
        <dbReference type="ChEBI" id="CHEBI:30616"/>
        <note>ligand shared between dimeric partners</note>
    </ligand>
</feature>
<feature type="binding site" evidence="9">
    <location>
        <position position="233"/>
    </location>
    <ligand>
        <name>Mg(2+)</name>
        <dbReference type="ChEBI" id="CHEBI:18420"/>
    </ligand>
</feature>
<dbReference type="NCBIfam" id="NF002098">
    <property type="entry name" value="PRK00943.1"/>
    <property type="match status" value="1"/>
</dbReference>
<keyword evidence="7 9" id="KW-0460">Magnesium</keyword>
<dbReference type="RefSeq" id="WP_089066689.1">
    <property type="nucleotide sequence ID" value="NZ_CP022358.1"/>
</dbReference>
<dbReference type="GO" id="GO:0016260">
    <property type="term" value="P:selenocysteine biosynthetic process"/>
    <property type="evidence" value="ECO:0007669"/>
    <property type="project" value="InterPro"/>
</dbReference>
<dbReference type="Pfam" id="PF00586">
    <property type="entry name" value="AIRS"/>
    <property type="match status" value="1"/>
</dbReference>
<comment type="similarity">
    <text evidence="1 9">Belongs to the selenophosphate synthase 1 family. Class I subfamily.</text>
</comment>
<feature type="binding site" evidence="9">
    <location>
        <position position="57"/>
    </location>
    <ligand>
        <name>Mg(2+)</name>
        <dbReference type="ChEBI" id="CHEBI:18420"/>
    </ligand>
</feature>
<keyword evidence="8 9" id="KW-0711">Selenium</keyword>
<evidence type="ECO:0000256" key="9">
    <source>
        <dbReference type="HAMAP-Rule" id="MF_00625"/>
    </source>
</evidence>
<evidence type="ECO:0000259" key="10">
    <source>
        <dbReference type="Pfam" id="PF00586"/>
    </source>
</evidence>
<evidence type="ECO:0000256" key="5">
    <source>
        <dbReference type="ARBA" id="ARBA00022777"/>
    </source>
</evidence>
<dbReference type="Pfam" id="PF02769">
    <property type="entry name" value="AIRS_C"/>
    <property type="match status" value="1"/>
</dbReference>
<dbReference type="GO" id="GO:0004756">
    <property type="term" value="F:selenide, water dikinase activity"/>
    <property type="evidence" value="ECO:0007669"/>
    <property type="project" value="UniProtKB-UniRule"/>
</dbReference>
<dbReference type="AlphaFoldDB" id="A0A220UHB8"/>
<reference evidence="12 13" key="1">
    <citation type="submission" date="2017-07" db="EMBL/GenBank/DDBJ databases">
        <title>Phenotypical and genomic characterization of a clinical isolate of Shewanella bicestrii sp. nov. producing an extended-spectrum beta-lactamase and a new oxacillinase variant.</title>
        <authorList>
            <person name="Jousset A.B."/>
            <person name="Bonnin R.A."/>
            <person name="Girlich D."/>
            <person name="Dabos L."/>
            <person name="Potron A."/>
            <person name="Dortet L."/>
            <person name="Glaser P."/>
            <person name="Naas T."/>
        </authorList>
    </citation>
    <scope>NUCLEOTIDE SEQUENCE [LARGE SCALE GENOMIC DNA]</scope>
    <source>
        <strain evidence="12 13">JAB-1</strain>
    </source>
</reference>
<keyword evidence="13" id="KW-1185">Reference proteome</keyword>
<feature type="domain" description="PurM-like N-terminal" evidence="10">
    <location>
        <begin position="56"/>
        <end position="162"/>
    </location>
</feature>
<dbReference type="PIRSF" id="PIRSF036407">
    <property type="entry name" value="Selenphspht_syn"/>
    <property type="match status" value="1"/>
</dbReference>
<organism evidence="12 13">
    <name type="scientific">Shewanella bicestrii</name>
    <dbReference type="NCBI Taxonomy" id="2018305"/>
    <lineage>
        <taxon>Bacteria</taxon>
        <taxon>Pseudomonadati</taxon>
        <taxon>Pseudomonadota</taxon>
        <taxon>Gammaproteobacteria</taxon>
        <taxon>Alteromonadales</taxon>
        <taxon>Shewanellaceae</taxon>
        <taxon>Shewanella</taxon>
    </lineage>
</organism>
<dbReference type="FunFam" id="3.90.650.10:FF:000004">
    <property type="entry name" value="Selenide, water dikinase"/>
    <property type="match status" value="1"/>
</dbReference>
<feature type="binding site" description="in other chain" evidence="9">
    <location>
        <position position="26"/>
    </location>
    <ligand>
        <name>ATP</name>
        <dbReference type="ChEBI" id="CHEBI:30616"/>
        <note>ligand shared between dimeric partners</note>
    </ligand>
</feature>
<dbReference type="InterPro" id="IPR036921">
    <property type="entry name" value="PurM-like_N_sf"/>
</dbReference>
<evidence type="ECO:0000259" key="11">
    <source>
        <dbReference type="Pfam" id="PF02769"/>
    </source>
</evidence>
<dbReference type="FunFam" id="3.30.1330.10:FF:000003">
    <property type="entry name" value="Selenide, water dikinase"/>
    <property type="match status" value="1"/>
</dbReference>
<feature type="binding site" evidence="9">
    <location>
        <position position="97"/>
    </location>
    <ligand>
        <name>Mg(2+)</name>
        <dbReference type="ChEBI" id="CHEBI:18420"/>
    </ligand>
</feature>
<dbReference type="EMBL" id="CP022358">
    <property type="protein sequence ID" value="ASK67529.1"/>
    <property type="molecule type" value="Genomic_DNA"/>
</dbReference>
<dbReference type="HAMAP" id="MF_00625">
    <property type="entry name" value="SelD"/>
    <property type="match status" value="1"/>
</dbReference>
<keyword evidence="6 9" id="KW-0067">ATP-binding</keyword>
<dbReference type="Gene3D" id="3.90.650.10">
    <property type="entry name" value="PurM-like C-terminal domain"/>
    <property type="match status" value="1"/>
</dbReference>
<gene>
    <name evidence="9" type="primary">selD</name>
    <name evidence="12" type="ORF">CF168_00900</name>
</gene>
<evidence type="ECO:0000256" key="1">
    <source>
        <dbReference type="ARBA" id="ARBA00008026"/>
    </source>
</evidence>
<dbReference type="Proteomes" id="UP000198367">
    <property type="component" value="Chromosome"/>
</dbReference>
<dbReference type="InterPro" id="IPR036676">
    <property type="entry name" value="PurM-like_C_sf"/>
</dbReference>
<evidence type="ECO:0000313" key="13">
    <source>
        <dbReference type="Proteomes" id="UP000198367"/>
    </source>
</evidence>
<name>A0A220UHB8_9GAMM</name>
<protein>
    <recommendedName>
        <fullName evidence="9">Selenide, water dikinase</fullName>
        <ecNumber evidence="9">2.7.9.3</ecNumber>
    </recommendedName>
    <alternativeName>
        <fullName evidence="9">Selenium donor protein</fullName>
    </alternativeName>
    <alternativeName>
        <fullName evidence="9">Selenophosphate synthase</fullName>
    </alternativeName>
</protein>
<dbReference type="GO" id="GO:0000287">
    <property type="term" value="F:magnesium ion binding"/>
    <property type="evidence" value="ECO:0007669"/>
    <property type="project" value="UniProtKB-UniRule"/>
</dbReference>
<evidence type="ECO:0000256" key="7">
    <source>
        <dbReference type="ARBA" id="ARBA00022842"/>
    </source>
</evidence>
<sequence>MSNSAVSSADSIKLTEYSHGAGCGCKISPKVLTTILASQLPVFTDPNLLVGNQSRDDAAVYKLNDEIGIISTTDFFMPIVDDPFTFGRIAATNAISDIYAMGGTPMMAIAILGWPVNKLPAEIAQQVVDGGRQACMEAGIMLAGGHSIDAPEPIFGLAVTGQIALTDLKQNDTAKAGDRLYLTKPIGIGILTTAQKQKKLKDEDSQIAVNAMCQLNSIGAKIAKITGVNALTDVTGFGLAGHLLEVCQGAKLTAKLDLDSVPLLPRALDYLAQGCIPGGTHRNYDSYGEHLPALTDHQKAILCDPQTSGGLLVAVSSVAEAELVALLNAHQIEPICIGSLETPTSTANVVLC</sequence>
<comment type="cofactor">
    <cofactor evidence="9">
        <name>Mg(2+)</name>
        <dbReference type="ChEBI" id="CHEBI:18420"/>
    </cofactor>
    <text evidence="9">Binds 1 Mg(2+) ion per monomer.</text>
</comment>
<evidence type="ECO:0000256" key="2">
    <source>
        <dbReference type="ARBA" id="ARBA00022679"/>
    </source>
</evidence>
<feature type="binding site" evidence="9">
    <location>
        <begin position="145"/>
        <end position="147"/>
    </location>
    <ligand>
        <name>ATP</name>
        <dbReference type="ChEBI" id="CHEBI:30616"/>
        <note>ligand shared between dimeric partners</note>
    </ligand>
</feature>
<feature type="binding site" description="in other chain" evidence="9">
    <location>
        <position position="97"/>
    </location>
    <ligand>
        <name>ATP</name>
        <dbReference type="ChEBI" id="CHEBI:30616"/>
        <note>ligand shared between dimeric partners</note>
    </ligand>
</feature>
<dbReference type="InterPro" id="IPR004536">
    <property type="entry name" value="SPS/SelD"/>
</dbReference>
<evidence type="ECO:0000256" key="8">
    <source>
        <dbReference type="ARBA" id="ARBA00023266"/>
    </source>
</evidence>
<evidence type="ECO:0000313" key="12">
    <source>
        <dbReference type="EMBL" id="ASK67529.1"/>
    </source>
</evidence>
<keyword evidence="4 9" id="KW-0547">Nucleotide-binding</keyword>
<keyword evidence="2 9" id="KW-0808">Transferase</keyword>
<dbReference type="CDD" id="cd02195">
    <property type="entry name" value="SelD"/>
    <property type="match status" value="1"/>
</dbReference>
<dbReference type="GO" id="GO:0005524">
    <property type="term" value="F:ATP binding"/>
    <property type="evidence" value="ECO:0007669"/>
    <property type="project" value="UniProtKB-UniRule"/>
</dbReference>
<evidence type="ECO:0000256" key="4">
    <source>
        <dbReference type="ARBA" id="ARBA00022741"/>
    </source>
</evidence>
<accession>A0A220UHB8</accession>
<keyword evidence="3 9" id="KW-0479">Metal-binding</keyword>
<feature type="active site" evidence="9">
    <location>
        <position position="23"/>
    </location>
</feature>
<comment type="function">
    <text evidence="9">Synthesizes selenophosphate from selenide and ATP.</text>
</comment>
<dbReference type="NCBIfam" id="TIGR00476">
    <property type="entry name" value="selD"/>
    <property type="match status" value="1"/>
</dbReference>
<dbReference type="InterPro" id="IPR010918">
    <property type="entry name" value="PurM-like_C_dom"/>
</dbReference>
<dbReference type="Gene3D" id="3.30.1330.10">
    <property type="entry name" value="PurM-like, N-terminal domain"/>
    <property type="match status" value="1"/>
</dbReference>
<dbReference type="EC" id="2.7.9.3" evidence="9"/>
<comment type="subunit">
    <text evidence="9">Homodimer.</text>
</comment>
<dbReference type="SUPFAM" id="SSF55326">
    <property type="entry name" value="PurM N-terminal domain-like"/>
    <property type="match status" value="1"/>
</dbReference>
<dbReference type="PANTHER" id="PTHR10256:SF0">
    <property type="entry name" value="INACTIVE SELENIDE, WATER DIKINASE-LIKE PROTEIN-RELATED"/>
    <property type="match status" value="1"/>
</dbReference>
<evidence type="ECO:0000256" key="6">
    <source>
        <dbReference type="ARBA" id="ARBA00022840"/>
    </source>
</evidence>
<dbReference type="SUPFAM" id="SSF56042">
    <property type="entry name" value="PurM C-terminal domain-like"/>
    <property type="match status" value="1"/>
</dbReference>
<feature type="site" description="Important for catalytic activity" evidence="9">
    <location>
        <position position="26"/>
    </location>
</feature>
<dbReference type="PANTHER" id="PTHR10256">
    <property type="entry name" value="SELENIDE, WATER DIKINASE"/>
    <property type="match status" value="1"/>
</dbReference>
<evidence type="ECO:0000256" key="3">
    <source>
        <dbReference type="ARBA" id="ARBA00022723"/>
    </source>
</evidence>
<comment type="catalytic activity">
    <reaction evidence="9">
        <text>hydrogenselenide + ATP + H2O = selenophosphate + AMP + phosphate + 2 H(+)</text>
        <dbReference type="Rhea" id="RHEA:18737"/>
        <dbReference type="ChEBI" id="CHEBI:15377"/>
        <dbReference type="ChEBI" id="CHEBI:15378"/>
        <dbReference type="ChEBI" id="CHEBI:16144"/>
        <dbReference type="ChEBI" id="CHEBI:29317"/>
        <dbReference type="ChEBI" id="CHEBI:30616"/>
        <dbReference type="ChEBI" id="CHEBI:43474"/>
        <dbReference type="ChEBI" id="CHEBI:456215"/>
        <dbReference type="EC" id="2.7.9.3"/>
    </reaction>
</comment>
<dbReference type="InterPro" id="IPR023061">
    <property type="entry name" value="SelD_I"/>
</dbReference>
<feature type="binding site" description="in other chain" evidence="9">
    <location>
        <position position="74"/>
    </location>
    <ligand>
        <name>ATP</name>
        <dbReference type="ChEBI" id="CHEBI:30616"/>
        <note>ligand shared between dimeric partners</note>
    </ligand>
</feature>
<keyword evidence="5 9" id="KW-0418">Kinase</keyword>
<dbReference type="KEGG" id="sbj:CF168_00900"/>
<dbReference type="GO" id="GO:0005737">
    <property type="term" value="C:cytoplasm"/>
    <property type="evidence" value="ECO:0007669"/>
    <property type="project" value="TreeGrafter"/>
</dbReference>
<feature type="domain" description="PurM-like C-terminal" evidence="11">
    <location>
        <begin position="175"/>
        <end position="337"/>
    </location>
</feature>
<proteinExistence type="inferred from homology"/>
<dbReference type="InterPro" id="IPR016188">
    <property type="entry name" value="PurM-like_N"/>
</dbReference>